<evidence type="ECO:0008006" key="4">
    <source>
        <dbReference type="Google" id="ProtNLM"/>
    </source>
</evidence>
<dbReference type="AlphaFoldDB" id="A0A100XD55"/>
<dbReference type="OrthoDB" id="4370976at2"/>
<proteinExistence type="predicted"/>
<protein>
    <recommendedName>
        <fullName evidence="4">O-acyltransferase WSD1 C-terminal domain-containing protein</fullName>
    </recommendedName>
</protein>
<evidence type="ECO:0000256" key="1">
    <source>
        <dbReference type="SAM" id="MobiDB-lite"/>
    </source>
</evidence>
<dbReference type="EMBL" id="BCTB01000009">
    <property type="protein sequence ID" value="GAT14437.1"/>
    <property type="molecule type" value="Genomic_DNA"/>
</dbReference>
<feature type="region of interest" description="Disordered" evidence="1">
    <location>
        <begin position="187"/>
        <end position="216"/>
    </location>
</feature>
<accession>A0A100XD55</accession>
<comment type="caution">
    <text evidence="2">The sequence shown here is derived from an EMBL/GenBank/DDBJ whole genome shotgun (WGS) entry which is preliminary data.</text>
</comment>
<dbReference type="RefSeq" id="WP_003924788.1">
    <property type="nucleotide sequence ID" value="NZ_BCTB01000009.1"/>
</dbReference>
<reference evidence="2 3" key="1">
    <citation type="journal article" date="2016" name="Genome Announc.">
        <title>Draft Genome Sequences of Five Rapidly Growing Mycobacterium Species, M. thermoresistibile, M. fortuitum subsp. acetamidolyticum, M. canariasense, M. brisbanense, and M. novocastrense.</title>
        <authorList>
            <person name="Katahira K."/>
            <person name="Ogura Y."/>
            <person name="Gotoh Y."/>
            <person name="Hayashi T."/>
        </authorList>
    </citation>
    <scope>NUCLEOTIDE SEQUENCE [LARGE SCALE GENOMIC DNA]</scope>
    <source>
        <strain evidence="2 3">JCM6362</strain>
    </source>
</reference>
<evidence type="ECO:0000313" key="2">
    <source>
        <dbReference type="EMBL" id="GAT14437.1"/>
    </source>
</evidence>
<name>A0A100XD55_MYCTH</name>
<dbReference type="OMA" id="KIPNDQF"/>
<evidence type="ECO:0000313" key="3">
    <source>
        <dbReference type="Proteomes" id="UP000069654"/>
    </source>
</evidence>
<dbReference type="STRING" id="1797.RMCT_1407"/>
<dbReference type="Proteomes" id="UP000069654">
    <property type="component" value="Unassembled WGS sequence"/>
</dbReference>
<organism evidence="2 3">
    <name type="scientific">Mycolicibacterium thermoresistibile</name>
    <name type="common">Mycobacterium thermoresistibile</name>
    <dbReference type="NCBI Taxonomy" id="1797"/>
    <lineage>
        <taxon>Bacteria</taxon>
        <taxon>Bacillati</taxon>
        <taxon>Actinomycetota</taxon>
        <taxon>Actinomycetes</taxon>
        <taxon>Mycobacteriales</taxon>
        <taxon>Mycobacteriaceae</taxon>
        <taxon>Mycolicibacterium</taxon>
    </lineage>
</organism>
<sequence>MGIRRRLAAVDAQTFWMSAKIPNDQFLLYGFHGVPADLTRAVAEIRDRADRCPELGLRIQDRGGIGYPVWVPRGVGDDQFVVHHLAADGWADCLTAVAALADEQLDARRCAWRLHVFAPVADIPTVAGPVTGTVAVLQIAHALGDGVRSSALAALLFGRHTTIPTPPAPPPLRTVRLPWRAVRAARSHRRLQRDTSAGLVAPQADSRPARSTNRGAVGARAVRTLIRRRDALPGPTVTVAVLAAVADALAGHLRDLGEDPDHLGAEVPLAHTGPRTAHNHFGNVGVDLHPRAPVEERRHRIAAELAVRRHRAAHPAMRDAARAAAVVPAPLLRWGVAQFDATARSDTVTGNTVVSSVNRGAADLRFGAAPVCLTAGYPGLSPMMGLTHGVHGIGDTVAVSVHAAAGSIGDIDAYLARLDAALP</sequence>
<gene>
    <name evidence="2" type="ORF">RMCT_1407</name>
</gene>
<reference evidence="3" key="2">
    <citation type="submission" date="2016-02" db="EMBL/GenBank/DDBJ databases">
        <title>Draft genome sequence of five rapidly growing Mycobacterium species.</title>
        <authorList>
            <person name="Katahira K."/>
            <person name="Gotou Y."/>
            <person name="Iida K."/>
            <person name="Ogura Y."/>
            <person name="Hayashi T."/>
        </authorList>
    </citation>
    <scope>NUCLEOTIDE SEQUENCE [LARGE SCALE GENOMIC DNA]</scope>
    <source>
        <strain evidence="3">JCM6362</strain>
    </source>
</reference>